<feature type="domain" description="F-box" evidence="1">
    <location>
        <begin position="319"/>
        <end position="373"/>
    </location>
</feature>
<dbReference type="PROSITE" id="PS50181">
    <property type="entry name" value="FBOX"/>
    <property type="match status" value="1"/>
</dbReference>
<dbReference type="Gene3D" id="1.20.1280.50">
    <property type="match status" value="2"/>
</dbReference>
<dbReference type="SMART" id="SM00256">
    <property type="entry name" value="FBOX"/>
    <property type="match status" value="2"/>
</dbReference>
<keyword evidence="3" id="KW-1185">Reference proteome</keyword>
<dbReference type="Proteomes" id="UP000823749">
    <property type="component" value="Chromosome 13"/>
</dbReference>
<dbReference type="Pfam" id="PF12937">
    <property type="entry name" value="F-box-like"/>
    <property type="match status" value="1"/>
</dbReference>
<gene>
    <name evidence="2" type="ORF">RHGRI_037996</name>
</gene>
<organism evidence="2 3">
    <name type="scientific">Rhododendron griersonianum</name>
    <dbReference type="NCBI Taxonomy" id="479676"/>
    <lineage>
        <taxon>Eukaryota</taxon>
        <taxon>Viridiplantae</taxon>
        <taxon>Streptophyta</taxon>
        <taxon>Embryophyta</taxon>
        <taxon>Tracheophyta</taxon>
        <taxon>Spermatophyta</taxon>
        <taxon>Magnoliopsida</taxon>
        <taxon>eudicotyledons</taxon>
        <taxon>Gunneridae</taxon>
        <taxon>Pentapetalae</taxon>
        <taxon>asterids</taxon>
        <taxon>Ericales</taxon>
        <taxon>Ericaceae</taxon>
        <taxon>Ericoideae</taxon>
        <taxon>Rhodoreae</taxon>
        <taxon>Rhododendron</taxon>
    </lineage>
</organism>
<comment type="caution">
    <text evidence="2">The sequence shown here is derived from an EMBL/GenBank/DDBJ whole genome shotgun (WGS) entry which is preliminary data.</text>
</comment>
<dbReference type="InterPro" id="IPR001810">
    <property type="entry name" value="F-box_dom"/>
</dbReference>
<dbReference type="Pfam" id="PF00646">
    <property type="entry name" value="F-box"/>
    <property type="match status" value="1"/>
</dbReference>
<dbReference type="InterPro" id="IPR044809">
    <property type="entry name" value="AUF1-like"/>
</dbReference>
<name>A0AAV6HXF5_9ERIC</name>
<reference evidence="2 3" key="1">
    <citation type="submission" date="2020-08" db="EMBL/GenBank/DDBJ databases">
        <title>Plant Genome Project.</title>
        <authorList>
            <person name="Zhang R.-G."/>
        </authorList>
    </citation>
    <scope>NUCLEOTIDE SEQUENCE [LARGE SCALE GENOMIC DNA]</scope>
    <source>
        <strain evidence="2">WSP0</strain>
        <tissue evidence="2">Leaf</tissue>
    </source>
</reference>
<evidence type="ECO:0000313" key="3">
    <source>
        <dbReference type="Proteomes" id="UP000823749"/>
    </source>
</evidence>
<dbReference type="InterPro" id="IPR036047">
    <property type="entry name" value="F-box-like_dom_sf"/>
</dbReference>
<sequence>MSYVDGEEEAGNQFERLPDDVVVNIFDKLSDIKCLCRCFMVSKRFASLVPLVQLVSIKTNIFHCLSIYPSESENPQNFTLSPSSGLLFSANLTQIRSLNIEIPSDFTEENDSFFKWGTNFPKLDSFTVLYASSISKMMESEQEDETDNGITQEEIIRRVLFAVDRLKDAFLWKGILSYVVQFYPMLESVTICDSMNKGVKLCLGSEKLVECWNSFSVIKYVSLERGKSWTLENMKVGYVPVLELPLSGCVMKGLTIMNFRMCADDGYQAGKAMVDAFAEEQSVFSEALVHILENGKDVFRKVDSSVFLTVRPQEGKGEENQFQRLPDDVVVGIFDKLSDIKCLCRCFMVSKRFSSLIPRVQTLSIKTQIWGFLSHPLRLPEPENPQGNGLLGKFSKFLISNLVLKPLRYLHDLTPSPCSRLNLSGVLFFGKLTQIRSLNIEIPSYFMDENDSLFKWGTNLPKLDSITVLHASCISKIMESEQEDETDNGITQKELTRRLIVACKCVKVALLWVCILSYVVEFYPMLESFTICDSMNKGAKLCLGGEKLVECRNSFSVNKCVSLIERPNFSRRDNMKVGYVPVLELPMSGYVMKGLTIMNFKLFADDDSEAGKAMVDAFAEEQSVFSEAMVQIWENRENSIQALFQCSFVDMLNMN</sequence>
<dbReference type="SUPFAM" id="SSF81383">
    <property type="entry name" value="F-box domain"/>
    <property type="match status" value="2"/>
</dbReference>
<evidence type="ECO:0000313" key="2">
    <source>
        <dbReference type="EMBL" id="KAG5517437.1"/>
    </source>
</evidence>
<dbReference type="EMBL" id="JACTNZ010000013">
    <property type="protein sequence ID" value="KAG5517437.1"/>
    <property type="molecule type" value="Genomic_DNA"/>
</dbReference>
<accession>A0AAV6HXF5</accession>
<protein>
    <recommendedName>
        <fullName evidence="1">F-box domain-containing protein</fullName>
    </recommendedName>
</protein>
<dbReference type="PANTHER" id="PTHR31215">
    <property type="entry name" value="OS05G0510400 PROTEIN-RELATED"/>
    <property type="match status" value="1"/>
</dbReference>
<dbReference type="AlphaFoldDB" id="A0AAV6HXF5"/>
<proteinExistence type="predicted"/>
<evidence type="ECO:0000259" key="1">
    <source>
        <dbReference type="PROSITE" id="PS50181"/>
    </source>
</evidence>